<dbReference type="RefSeq" id="WP_183697042.1">
    <property type="nucleotide sequence ID" value="NZ_JACICA010000007.1"/>
</dbReference>
<evidence type="ECO:0000313" key="2">
    <source>
        <dbReference type="Proteomes" id="UP000541425"/>
    </source>
</evidence>
<name>A0A7W5UID8_9BACT</name>
<dbReference type="AlphaFoldDB" id="A0A7W5UID8"/>
<accession>A0A7W5UID8</accession>
<dbReference type="EMBL" id="JACICA010000007">
    <property type="protein sequence ID" value="MBB3703081.1"/>
    <property type="molecule type" value="Genomic_DNA"/>
</dbReference>
<protein>
    <submittedName>
        <fullName evidence="1">Uncharacterized protein</fullName>
    </submittedName>
</protein>
<evidence type="ECO:0000313" key="1">
    <source>
        <dbReference type="EMBL" id="MBB3703081.1"/>
    </source>
</evidence>
<organism evidence="1 2">
    <name type="scientific">Alloprevotella rava</name>
    <dbReference type="NCBI Taxonomy" id="671218"/>
    <lineage>
        <taxon>Bacteria</taxon>
        <taxon>Pseudomonadati</taxon>
        <taxon>Bacteroidota</taxon>
        <taxon>Bacteroidia</taxon>
        <taxon>Bacteroidales</taxon>
        <taxon>Prevotellaceae</taxon>
        <taxon>Alloprevotella</taxon>
    </lineage>
</organism>
<reference evidence="1 2" key="1">
    <citation type="submission" date="2020-08" db="EMBL/GenBank/DDBJ databases">
        <title>Genomic Encyclopedia of Type Strains, Phase IV (KMG-IV): sequencing the most valuable type-strain genomes for metagenomic binning, comparative biology and taxonomic classification.</title>
        <authorList>
            <person name="Goeker M."/>
        </authorList>
    </citation>
    <scope>NUCLEOTIDE SEQUENCE [LARGE SCALE GENOMIC DNA]</scope>
    <source>
        <strain evidence="1 2">DSM 22548</strain>
    </source>
</reference>
<gene>
    <name evidence="1" type="ORF">FHS60_001554</name>
</gene>
<dbReference type="Proteomes" id="UP000541425">
    <property type="component" value="Unassembled WGS sequence"/>
</dbReference>
<comment type="caution">
    <text evidence="1">The sequence shown here is derived from an EMBL/GenBank/DDBJ whole genome shotgun (WGS) entry which is preliminary data.</text>
</comment>
<proteinExistence type="predicted"/>
<sequence>MKCNEKFWNSRRQNKRNRLFLIKIRGINTQSRFFLGARFYLSAFTSASRSITFSLQAAMKGIPDFKNWYEQHQNILKQNDLAKYFVEVRNLSQKVGYYPLSSGRIFRDEENQIQVQYFFDYFLDEKIDGLIPKDDVITACKKYFVLLLELISDCFKTFGYIIDPVEYFVYSITAGGKSLDDIEEELGFPRKWTDIEGIPYEERVKMLRHHFEKDVTIDYVFEKYLGTNRFGDKII</sequence>